<evidence type="ECO:0000256" key="1">
    <source>
        <dbReference type="SAM" id="MobiDB-lite"/>
    </source>
</evidence>
<dbReference type="OrthoDB" id="267079at2759"/>
<dbReference type="AlphaFoldDB" id="A0A3P8IPE5"/>
<dbReference type="EMBL" id="UZAH01039704">
    <property type="protein sequence ID" value="VDP56956.1"/>
    <property type="molecule type" value="Genomic_DNA"/>
</dbReference>
<evidence type="ECO:0008006" key="3">
    <source>
        <dbReference type="Google" id="ProtNLM"/>
    </source>
</evidence>
<gene>
    <name evidence="2" type="ORF">HPBE_LOCUS26319</name>
</gene>
<reference evidence="2" key="1">
    <citation type="submission" date="2018-11" db="EMBL/GenBank/DDBJ databases">
        <authorList>
            <consortium name="Pathogen Informatics"/>
        </authorList>
    </citation>
    <scope>NUCLEOTIDE SEQUENCE [LARGE SCALE GENOMIC DNA]</scope>
</reference>
<evidence type="ECO:0000313" key="2">
    <source>
        <dbReference type="EMBL" id="VDP56956.1"/>
    </source>
</evidence>
<sequence length="120" mass="13689">MEIAKEKDDAYEKLKTLEKIKQKVNDARAGLIEGNRKRRHRDTEGLDESAADAADSSDCAPLEDFASDEELTTPGEPLKAVKVIYASRTHSQLDQLLDELGKTRFLLVEPRLHLFHFPRW</sequence>
<organism evidence="2">
    <name type="scientific">Heligmosomoides polygyrus</name>
    <name type="common">Parasitic roundworm</name>
    <dbReference type="NCBI Taxonomy" id="6339"/>
    <lineage>
        <taxon>Eukaryota</taxon>
        <taxon>Metazoa</taxon>
        <taxon>Ecdysozoa</taxon>
        <taxon>Nematoda</taxon>
        <taxon>Chromadorea</taxon>
        <taxon>Rhabditida</taxon>
        <taxon>Rhabditina</taxon>
        <taxon>Rhabditomorpha</taxon>
        <taxon>Strongyloidea</taxon>
        <taxon>Heligmosomidae</taxon>
        <taxon>Heligmosomoides</taxon>
    </lineage>
</organism>
<protein>
    <recommendedName>
        <fullName evidence="3">Helicase ATP-binding domain-containing protein</fullName>
    </recommendedName>
</protein>
<feature type="region of interest" description="Disordered" evidence="1">
    <location>
        <begin position="31"/>
        <end position="59"/>
    </location>
</feature>
<accession>A0A3P8IPE5</accession>
<name>A0A3P8IPE5_HELPZ</name>
<proteinExistence type="predicted"/>